<proteinExistence type="predicted"/>
<feature type="domain" description="FecR protein" evidence="1">
    <location>
        <begin position="109"/>
        <end position="203"/>
    </location>
</feature>
<name>A0A6S6ZBS9_9BURK</name>
<reference evidence="3 4" key="1">
    <citation type="submission" date="2020-04" db="EMBL/GenBank/DDBJ databases">
        <authorList>
            <person name="De Canck E."/>
        </authorList>
    </citation>
    <scope>NUCLEOTIDE SEQUENCE [LARGE SCALE GENOMIC DNA]</scope>
    <source>
        <strain evidence="3 4">LMG 3458</strain>
    </source>
</reference>
<dbReference type="Proteomes" id="UP000494111">
    <property type="component" value="Unassembled WGS sequence"/>
</dbReference>
<dbReference type="EMBL" id="CADIJO010000002">
    <property type="protein sequence ID" value="CAB3667111.1"/>
    <property type="molecule type" value="Genomic_DNA"/>
</dbReference>
<dbReference type="Pfam" id="PF04773">
    <property type="entry name" value="FecR"/>
    <property type="match status" value="1"/>
</dbReference>
<evidence type="ECO:0000313" key="3">
    <source>
        <dbReference type="EMBL" id="CAB3667111.1"/>
    </source>
</evidence>
<dbReference type="PANTHER" id="PTHR30273">
    <property type="entry name" value="PERIPLASMIC SIGNAL SENSOR AND SIGMA FACTOR ACTIVATOR FECR-RELATED"/>
    <property type="match status" value="1"/>
</dbReference>
<dbReference type="InterPro" id="IPR006860">
    <property type="entry name" value="FecR"/>
</dbReference>
<protein>
    <submittedName>
        <fullName evidence="3">Protein FecR</fullName>
    </submittedName>
</protein>
<dbReference type="PANTHER" id="PTHR30273:SF2">
    <property type="entry name" value="PROTEIN FECR"/>
    <property type="match status" value="1"/>
</dbReference>
<evidence type="ECO:0000259" key="1">
    <source>
        <dbReference type="Pfam" id="PF04773"/>
    </source>
</evidence>
<dbReference type="InterPro" id="IPR032623">
    <property type="entry name" value="FecR_N"/>
</dbReference>
<accession>A0A6S6ZBS9</accession>
<dbReference type="RefSeq" id="WP_175191188.1">
    <property type="nucleotide sequence ID" value="NZ_CADIJO010000002.1"/>
</dbReference>
<dbReference type="Pfam" id="PF16220">
    <property type="entry name" value="DUF4880"/>
    <property type="match status" value="1"/>
</dbReference>
<feature type="domain" description="FecR N-terminal" evidence="2">
    <location>
        <begin position="11"/>
        <end position="52"/>
    </location>
</feature>
<dbReference type="AlphaFoldDB" id="A0A6S6ZBS9"/>
<dbReference type="PIRSF" id="PIRSF018266">
    <property type="entry name" value="FecR"/>
    <property type="match status" value="1"/>
</dbReference>
<dbReference type="InterPro" id="IPR012373">
    <property type="entry name" value="Ferrdict_sens_TM"/>
</dbReference>
<dbReference type="Gene3D" id="2.60.120.1440">
    <property type="match status" value="1"/>
</dbReference>
<dbReference type="GO" id="GO:0016989">
    <property type="term" value="F:sigma factor antagonist activity"/>
    <property type="evidence" value="ECO:0007669"/>
    <property type="project" value="TreeGrafter"/>
</dbReference>
<evidence type="ECO:0000259" key="2">
    <source>
        <dbReference type="Pfam" id="PF16220"/>
    </source>
</evidence>
<sequence length="317" mass="34456">MTAVPDRALLEEAAGWLVRFQSEALSASDHAAFERWRGRSAAHAAAWARAEDMLRSFGQVPPALGAQALRGLDRPGRRQVLRTVAGLLALGPAGWLAWRELPWREWAADARTAAGEQRRLQLADGTQLILNTATAVDILYTADQRVVWLRAGEILLTTGKDPSPVHRPFIVRTAQGTVQALGTRFLVRDEGSRVRVAVFEGAVDIGPAGGGAHRVLQAMQQTVFDAGQVGAAADADAGQASWEHGMLAATNWRLADLVDELARYRRGFLRCDPAVADLRVSGAFPLHDIDAGLRLLEKTLPVRISRVTPYWVSVTAR</sequence>
<gene>
    <name evidence="3" type="primary">fecR_7</name>
    <name evidence="3" type="ORF">LMG3458_00900</name>
</gene>
<evidence type="ECO:0000313" key="4">
    <source>
        <dbReference type="Proteomes" id="UP000494111"/>
    </source>
</evidence>
<organism evidence="3 4">
    <name type="scientific">Achromobacter deleyi</name>
    <dbReference type="NCBI Taxonomy" id="1353891"/>
    <lineage>
        <taxon>Bacteria</taxon>
        <taxon>Pseudomonadati</taxon>
        <taxon>Pseudomonadota</taxon>
        <taxon>Betaproteobacteria</taxon>
        <taxon>Burkholderiales</taxon>
        <taxon>Alcaligenaceae</taxon>
        <taxon>Achromobacter</taxon>
    </lineage>
</organism>